<dbReference type="Gene3D" id="3.20.19.10">
    <property type="entry name" value="Aconitase, domain 4"/>
    <property type="match status" value="1"/>
</dbReference>
<dbReference type="PROSITE" id="PS01244">
    <property type="entry name" value="ACONITASE_2"/>
    <property type="match status" value="1"/>
</dbReference>
<comment type="caution">
    <text evidence="12">The sequence shown here is derived from an EMBL/GenBank/DDBJ whole genome shotgun (WGS) entry which is preliminary data.</text>
</comment>
<dbReference type="InterPro" id="IPR000573">
    <property type="entry name" value="AconitaseA/IPMdHydase_ssu_swvl"/>
</dbReference>
<comment type="similarity">
    <text evidence="2 8">Belongs to the aconitase/IPM isomerase family.</text>
</comment>
<dbReference type="FunFam" id="3.20.19.10:FF:000001">
    <property type="entry name" value="Aconitate hydratase"/>
    <property type="match status" value="1"/>
</dbReference>
<name>A0AA40HNW1_CNENI</name>
<dbReference type="Pfam" id="PF00694">
    <property type="entry name" value="Aconitase_C"/>
    <property type="match status" value="1"/>
</dbReference>
<evidence type="ECO:0000256" key="6">
    <source>
        <dbReference type="ARBA" id="ARBA00023014"/>
    </source>
</evidence>
<keyword evidence="7" id="KW-0456">Lyase</keyword>
<feature type="region of interest" description="Disordered" evidence="9">
    <location>
        <begin position="670"/>
        <end position="692"/>
    </location>
</feature>
<feature type="compositionally biased region" description="Low complexity" evidence="9">
    <location>
        <begin position="29"/>
        <end position="42"/>
    </location>
</feature>
<evidence type="ECO:0000313" key="12">
    <source>
        <dbReference type="EMBL" id="KAK1334613.1"/>
    </source>
</evidence>
<evidence type="ECO:0000256" key="4">
    <source>
        <dbReference type="ARBA" id="ARBA00022723"/>
    </source>
</evidence>
<dbReference type="EMBL" id="JAULJE010000015">
    <property type="protein sequence ID" value="KAK1334613.1"/>
    <property type="molecule type" value="Genomic_DNA"/>
</dbReference>
<dbReference type="NCBIfam" id="TIGR01341">
    <property type="entry name" value="aconitase_1"/>
    <property type="match status" value="1"/>
</dbReference>
<keyword evidence="8" id="KW-0963">Cytoplasm</keyword>
<organism evidence="12 13">
    <name type="scientific">Cnephaeus nilssonii</name>
    <name type="common">Northern bat</name>
    <name type="synonym">Eptesicus nilssonii</name>
    <dbReference type="NCBI Taxonomy" id="3371016"/>
    <lineage>
        <taxon>Eukaryota</taxon>
        <taxon>Metazoa</taxon>
        <taxon>Chordata</taxon>
        <taxon>Craniata</taxon>
        <taxon>Vertebrata</taxon>
        <taxon>Euteleostomi</taxon>
        <taxon>Mammalia</taxon>
        <taxon>Eutheria</taxon>
        <taxon>Laurasiatheria</taxon>
        <taxon>Chiroptera</taxon>
        <taxon>Yangochiroptera</taxon>
        <taxon>Vespertilionidae</taxon>
        <taxon>Cnephaeus</taxon>
    </lineage>
</organism>
<proteinExistence type="inferred from homology"/>
<evidence type="ECO:0000256" key="7">
    <source>
        <dbReference type="ARBA" id="ARBA00023239"/>
    </source>
</evidence>
<dbReference type="Gene3D" id="3.30.499.10">
    <property type="entry name" value="Aconitase, domain 3"/>
    <property type="match status" value="3"/>
</dbReference>
<reference evidence="12" key="1">
    <citation type="submission" date="2023-06" db="EMBL/GenBank/DDBJ databases">
        <title>Reference genome for the Northern bat (Eptesicus nilssonii), a most northern bat species.</title>
        <authorList>
            <person name="Laine V.N."/>
            <person name="Pulliainen A.T."/>
            <person name="Lilley T.M."/>
        </authorList>
    </citation>
    <scope>NUCLEOTIDE SEQUENCE</scope>
    <source>
        <strain evidence="12">BLF_Eptnil</strain>
        <tissue evidence="12">Kidney</tissue>
    </source>
</reference>
<dbReference type="InterPro" id="IPR006249">
    <property type="entry name" value="Aconitase/IRP2"/>
</dbReference>
<feature type="domain" description="Aconitase A/isopropylmalate dehydratase small subunit swivel" evidence="11">
    <location>
        <begin position="690"/>
        <end position="807"/>
    </location>
</feature>
<dbReference type="SUPFAM" id="SSF53732">
    <property type="entry name" value="Aconitase iron-sulfur domain"/>
    <property type="match status" value="1"/>
</dbReference>
<dbReference type="GO" id="GO:0016829">
    <property type="term" value="F:lyase activity"/>
    <property type="evidence" value="ECO:0007669"/>
    <property type="project" value="UniProtKB-KW"/>
</dbReference>
<evidence type="ECO:0000256" key="1">
    <source>
        <dbReference type="ARBA" id="ARBA00001966"/>
    </source>
</evidence>
<dbReference type="AlphaFoldDB" id="A0AA40HNW1"/>
<dbReference type="GO" id="GO:0046872">
    <property type="term" value="F:metal ion binding"/>
    <property type="evidence" value="ECO:0007669"/>
    <property type="project" value="UniProtKB-KW"/>
</dbReference>
<dbReference type="GO" id="GO:0051539">
    <property type="term" value="F:4 iron, 4 sulfur cluster binding"/>
    <property type="evidence" value="ECO:0007669"/>
    <property type="project" value="UniProtKB-KW"/>
</dbReference>
<evidence type="ECO:0000256" key="3">
    <source>
        <dbReference type="ARBA" id="ARBA00022485"/>
    </source>
</evidence>
<evidence type="ECO:0000259" key="11">
    <source>
        <dbReference type="Pfam" id="PF00694"/>
    </source>
</evidence>
<evidence type="ECO:0000256" key="8">
    <source>
        <dbReference type="RuleBase" id="RU361275"/>
    </source>
</evidence>
<keyword evidence="13" id="KW-1185">Reference proteome</keyword>
<dbReference type="FunFam" id="3.30.499.10:FF:000011">
    <property type="entry name" value="Iron-responsive element binding protein 2"/>
    <property type="match status" value="1"/>
</dbReference>
<comment type="subcellular location">
    <subcellularLocation>
        <location evidence="8">Cytoplasm</location>
    </subcellularLocation>
</comment>
<dbReference type="GO" id="GO:0030350">
    <property type="term" value="F:iron-responsive element binding"/>
    <property type="evidence" value="ECO:0007669"/>
    <property type="project" value="UniProtKB-ARBA"/>
</dbReference>
<protein>
    <recommendedName>
        <fullName evidence="14">Iron-responsive element-binding protein 1</fullName>
    </recommendedName>
</protein>
<keyword evidence="5 8" id="KW-0408">Iron</keyword>
<feature type="region of interest" description="Disordered" evidence="9">
    <location>
        <begin position="1"/>
        <end position="45"/>
    </location>
</feature>
<dbReference type="GO" id="GO:0005737">
    <property type="term" value="C:cytoplasm"/>
    <property type="evidence" value="ECO:0007669"/>
    <property type="project" value="UniProtKB-SubCell"/>
</dbReference>
<dbReference type="InterPro" id="IPR044137">
    <property type="entry name" value="AcnA_IRP_Swivel"/>
</dbReference>
<accession>A0AA40HNW1</accession>
<evidence type="ECO:0000259" key="10">
    <source>
        <dbReference type="Pfam" id="PF00330"/>
    </source>
</evidence>
<dbReference type="Proteomes" id="UP001177744">
    <property type="component" value="Unassembled WGS sequence"/>
</dbReference>
<evidence type="ECO:0000256" key="2">
    <source>
        <dbReference type="ARBA" id="ARBA00007185"/>
    </source>
</evidence>
<evidence type="ECO:0008006" key="14">
    <source>
        <dbReference type="Google" id="ProtNLM"/>
    </source>
</evidence>
<dbReference type="CDD" id="cd01580">
    <property type="entry name" value="AcnA_IRP_Swivel"/>
    <property type="match status" value="1"/>
</dbReference>
<evidence type="ECO:0000313" key="13">
    <source>
        <dbReference type="Proteomes" id="UP001177744"/>
    </source>
</evidence>
<dbReference type="InterPro" id="IPR036008">
    <property type="entry name" value="Aconitase_4Fe-4S_dom"/>
</dbReference>
<dbReference type="PROSITE" id="PS00450">
    <property type="entry name" value="ACONITASE_1"/>
    <property type="match status" value="1"/>
</dbReference>
<dbReference type="InterPro" id="IPR015931">
    <property type="entry name" value="Acnase/IPM_dHydase_lsu_aba_1/3"/>
</dbReference>
<dbReference type="Pfam" id="PF00330">
    <property type="entry name" value="Aconitase"/>
    <property type="match status" value="1"/>
</dbReference>
<dbReference type="PRINTS" id="PR00415">
    <property type="entry name" value="ACONITASE"/>
</dbReference>
<evidence type="ECO:0000256" key="9">
    <source>
        <dbReference type="SAM" id="MobiDB-lite"/>
    </source>
</evidence>
<dbReference type="SUPFAM" id="SSF52016">
    <property type="entry name" value="LeuD/IlvD-like"/>
    <property type="match status" value="1"/>
</dbReference>
<dbReference type="InterPro" id="IPR001030">
    <property type="entry name" value="Acoase/IPM_deHydtase_lsu_aba"/>
</dbReference>
<keyword evidence="3 8" id="KW-0004">4Fe-4S</keyword>
<dbReference type="Gene3D" id="6.10.190.10">
    <property type="match status" value="1"/>
</dbReference>
<comment type="cofactor">
    <cofactor evidence="1">
        <name>[4Fe-4S] cluster</name>
        <dbReference type="ChEBI" id="CHEBI:49883"/>
    </cofactor>
</comment>
<dbReference type="InterPro" id="IPR018136">
    <property type="entry name" value="Aconitase_4Fe-4S_BS"/>
</dbReference>
<keyword evidence="4" id="KW-0479">Metal-binding</keyword>
<dbReference type="PANTHER" id="PTHR11670">
    <property type="entry name" value="ACONITASE/IRON-RESPONSIVE ELEMENT FAMILY MEMBER"/>
    <property type="match status" value="1"/>
</dbReference>
<dbReference type="NCBIfam" id="NF006757">
    <property type="entry name" value="PRK09277.1"/>
    <property type="match status" value="1"/>
</dbReference>
<gene>
    <name evidence="12" type="ORF">QTO34_005620</name>
</gene>
<keyword evidence="6 8" id="KW-0411">Iron-sulfur</keyword>
<dbReference type="InterPro" id="IPR015928">
    <property type="entry name" value="Aconitase/3IPM_dehydase_swvl"/>
</dbReference>
<sequence length="878" mass="96077">MNNQGTKAAQKGTPRERSQARPRPPGCRSPQAPQGSSGSGAATGHRHLDFINGRQATQSPALSLRWPNHGHSGDYIDDISSGRHFGASLSAHGMAVAVHVLLLHFVFRAARGGLCRAPASEGKGGGGVVDSLQKNQDLEFERNRERFEFLKAFRNMRIIPPGSGIIHQVNLEYLARVVFDQDGYYYPDSLVGTDSHTTMIDGLGVLGWGVGGIEAEAVMLGQPISMVLPQVIGYRLMGNPHPLVTSTDIVLTITKHLRQVGVVGKFVEFFGPGVAQLSIADRATIANMCPEYGATAAFFPVDEVSIKYLVQTGRDEEKVKYIKRYLQAVRMFRDFNDSSQDPDFAQVVELDLKTVVPCCSGPKRPQDKVAVSDMRKDFESCLGAKQGFKGFQVAPDHLNDRKTFIYNNSEFTLAHGSVVIAAITSCTNTSNPSVMLGAGLLAKKAVDAGLTVKPYIKTSLSPGSGVVTYYLRESGVMPYLSQLGFDVVGYGCMTCIGNSGPLPEPVVEAITQVIPGAYGSSELWPLLIRSYAIAGTIKIDFEKEPLGVNAKGQQVFLKDIWPTREEIQAVERQYVIPGMFKEVYQKIETVNESWNALAAPSDTLYYWNPKSTYIKSPPFFENLTLELQPAKSIVDAYVLLNLGDSVTTDHISPAGNIARNSPAARYLTNRGEGHLHPFSDGSPPSRLGSLTPREFNSYGSRRGNDAIMARGTFANIRLLNKFLNKQAPQTIHLPSGEVLDVFDAAERYQQAGLPLIVLAGKEYGSGSSRDWAAKGPFLLGIKAVLAESYERIHRSNLVGMGVIPLEYLPGETADTLGLTGRERYTINIPENLKPRMKVQVKLDTGKTFQAVMRFDTDVELTYFHNGGILNYMIRKMAQ</sequence>
<feature type="domain" description="Aconitase/3-isopropylmalate dehydratase large subunit alpha/beta/alpha" evidence="10">
    <location>
        <begin position="132"/>
        <end position="505"/>
    </location>
</feature>
<evidence type="ECO:0000256" key="5">
    <source>
        <dbReference type="ARBA" id="ARBA00023004"/>
    </source>
</evidence>